<gene>
    <name evidence="2" type="ORF">HID58_079173</name>
</gene>
<keyword evidence="3" id="KW-1185">Reference proteome</keyword>
<feature type="region of interest" description="Disordered" evidence="1">
    <location>
        <begin position="322"/>
        <end position="366"/>
    </location>
</feature>
<feature type="compositionally biased region" description="Polar residues" evidence="1">
    <location>
        <begin position="141"/>
        <end position="156"/>
    </location>
</feature>
<protein>
    <submittedName>
        <fullName evidence="2">Uncharacterized protein</fullName>
    </submittedName>
</protein>
<feature type="region of interest" description="Disordered" evidence="1">
    <location>
        <begin position="18"/>
        <end position="114"/>
    </location>
</feature>
<evidence type="ECO:0000313" key="2">
    <source>
        <dbReference type="EMBL" id="KAH0861962.1"/>
    </source>
</evidence>
<feature type="compositionally biased region" description="Polar residues" evidence="1">
    <location>
        <begin position="49"/>
        <end position="67"/>
    </location>
</feature>
<name>A0ABQ7Y193_BRANA</name>
<dbReference type="Proteomes" id="UP000824890">
    <property type="component" value="Unassembled WGS sequence"/>
</dbReference>
<accession>A0ABQ7Y193</accession>
<feature type="non-terminal residue" evidence="2">
    <location>
        <position position="1"/>
    </location>
</feature>
<sequence length="366" mass="41211">EQRSWSIVTAFSNIQRIIHSSDLLPTGPRLRSTGPPLPPAEEMADYRKNGSNQHAQHPNQRGISRQASGFMRDARRADYGTRSHSYRDNENKTLASKRAHTNESYSRSLNYYPRHSNSAQVSNYRKIGSRWVETGRRAHYSGTSHPPETNALSQSQKRLDCSRDANSEHLSYAQRQERPVSPQRSTQSDYQNTSRVPVPEEAIREAREELREVMIQYVNGADPSESAARRERMRYAEENGETEQVIMNMAIEATVSAEGARRTAETQTIVERIPALSRLGALHDQDTVDATEPEGDRRMSDVQTSAERISVLSRLGATQETIITPEADTPRITVKKRLGRPPLSRNQPKPLGVNTGVSSKKRKVAQ</sequence>
<feature type="non-terminal residue" evidence="2">
    <location>
        <position position="366"/>
    </location>
</feature>
<feature type="compositionally biased region" description="Polar residues" evidence="1">
    <location>
        <begin position="182"/>
        <end position="195"/>
    </location>
</feature>
<feature type="compositionally biased region" description="Polar residues" evidence="1">
    <location>
        <begin position="102"/>
        <end position="114"/>
    </location>
</feature>
<feature type="compositionally biased region" description="Basic and acidic residues" evidence="1">
    <location>
        <begin position="157"/>
        <end position="167"/>
    </location>
</feature>
<dbReference type="EMBL" id="JAGKQM010000018">
    <property type="protein sequence ID" value="KAH0861962.1"/>
    <property type="molecule type" value="Genomic_DNA"/>
</dbReference>
<proteinExistence type="predicted"/>
<organism evidence="2 3">
    <name type="scientific">Brassica napus</name>
    <name type="common">Rape</name>
    <dbReference type="NCBI Taxonomy" id="3708"/>
    <lineage>
        <taxon>Eukaryota</taxon>
        <taxon>Viridiplantae</taxon>
        <taxon>Streptophyta</taxon>
        <taxon>Embryophyta</taxon>
        <taxon>Tracheophyta</taxon>
        <taxon>Spermatophyta</taxon>
        <taxon>Magnoliopsida</taxon>
        <taxon>eudicotyledons</taxon>
        <taxon>Gunneridae</taxon>
        <taxon>Pentapetalae</taxon>
        <taxon>rosids</taxon>
        <taxon>malvids</taxon>
        <taxon>Brassicales</taxon>
        <taxon>Brassicaceae</taxon>
        <taxon>Brassiceae</taxon>
        <taxon>Brassica</taxon>
    </lineage>
</organism>
<feature type="region of interest" description="Disordered" evidence="1">
    <location>
        <begin position="138"/>
        <end position="198"/>
    </location>
</feature>
<reference evidence="2 3" key="1">
    <citation type="submission" date="2021-05" db="EMBL/GenBank/DDBJ databases">
        <title>Genome Assembly of Synthetic Allotetraploid Brassica napus Reveals Homoeologous Exchanges between Subgenomes.</title>
        <authorList>
            <person name="Davis J.T."/>
        </authorList>
    </citation>
    <scope>NUCLEOTIDE SEQUENCE [LARGE SCALE GENOMIC DNA]</scope>
    <source>
        <strain evidence="3">cv. Da-Ae</strain>
        <tissue evidence="2">Seedling</tissue>
    </source>
</reference>
<comment type="caution">
    <text evidence="2">The sequence shown here is derived from an EMBL/GenBank/DDBJ whole genome shotgun (WGS) entry which is preliminary data.</text>
</comment>
<evidence type="ECO:0000256" key="1">
    <source>
        <dbReference type="SAM" id="MobiDB-lite"/>
    </source>
</evidence>
<evidence type="ECO:0000313" key="3">
    <source>
        <dbReference type="Proteomes" id="UP000824890"/>
    </source>
</evidence>
<feature type="compositionally biased region" description="Basic and acidic residues" evidence="1">
    <location>
        <begin position="72"/>
        <end position="91"/>
    </location>
</feature>